<protein>
    <recommendedName>
        <fullName evidence="7">Velvet domain-containing protein</fullName>
    </recommendedName>
</protein>
<evidence type="ECO:0000259" key="7">
    <source>
        <dbReference type="PROSITE" id="PS51821"/>
    </source>
</evidence>
<dbReference type="STRING" id="1196081.A0A364L4A2"/>
<keyword evidence="2" id="KW-0749">Sporulation</keyword>
<proteinExistence type="predicted"/>
<comment type="subcellular location">
    <subcellularLocation>
        <location evidence="1">Nucleus</location>
    </subcellularLocation>
</comment>
<dbReference type="Proteomes" id="UP000249363">
    <property type="component" value="Unassembled WGS sequence"/>
</dbReference>
<dbReference type="EMBL" id="MIKG01000012">
    <property type="protein sequence ID" value="RAO70622.1"/>
    <property type="molecule type" value="Genomic_DNA"/>
</dbReference>
<accession>A0A364L4A2</accession>
<dbReference type="InterPro" id="IPR038491">
    <property type="entry name" value="Velvet_dom_sf"/>
</dbReference>
<dbReference type="PANTHER" id="PTHR33572">
    <property type="entry name" value="SPORE DEVELOPMENT REGULATOR VOSA"/>
    <property type="match status" value="1"/>
</dbReference>
<dbReference type="OrthoDB" id="3056235at2759"/>
<gene>
    <name evidence="8" type="ORF">BHQ10_006634</name>
</gene>
<keyword evidence="4" id="KW-0804">Transcription</keyword>
<dbReference type="PANTHER" id="PTHR33572:SF17">
    <property type="entry name" value="SEXUAL DEVELOPMENT REGULATOR VELC"/>
    <property type="match status" value="1"/>
</dbReference>
<dbReference type="GO" id="GO:0005634">
    <property type="term" value="C:nucleus"/>
    <property type="evidence" value="ECO:0007669"/>
    <property type="project" value="UniProtKB-SubCell"/>
</dbReference>
<sequence>MVDYSPPPRLRLHIRQQPIATRACSAGEKDRRTIDPPPILQLLMTDFRPDSRTDLATLQNPRLSVACLLYSVGKPGPDGKEVLVHSSQVVETTRRHRRDDGRAHNTYRIDSRTAHHINEQSDPSDQRPVQILSGRTYVSPFYTPYDPDPETAPYQYQHQYHTIKPPPTIFFVFADLSVRTAGLYRLKFRLLDWGLAQETGRPSPILAEIFSDQFRVYSSKDFPGMRASSALTWNLRKMGMTELKPRDGKGKGVAKKEKRRGEDDM</sequence>
<dbReference type="RefSeq" id="XP_040735138.1">
    <property type="nucleotide sequence ID" value="XM_040879242.1"/>
</dbReference>
<dbReference type="PROSITE" id="PS51821">
    <property type="entry name" value="VELVET"/>
    <property type="match status" value="1"/>
</dbReference>
<dbReference type="InterPro" id="IPR021740">
    <property type="entry name" value="Velvet"/>
</dbReference>
<keyword evidence="5" id="KW-0539">Nucleus</keyword>
<evidence type="ECO:0000313" key="8">
    <source>
        <dbReference type="EMBL" id="RAO70622.1"/>
    </source>
</evidence>
<comment type="caution">
    <text evidence="8">The sequence shown here is derived from an EMBL/GenBank/DDBJ whole genome shotgun (WGS) entry which is preliminary data.</text>
</comment>
<feature type="domain" description="Velvet" evidence="7">
    <location>
        <begin position="5"/>
        <end position="245"/>
    </location>
</feature>
<organism evidence="8 9">
    <name type="scientific">Talaromyces amestolkiae</name>
    <dbReference type="NCBI Taxonomy" id="1196081"/>
    <lineage>
        <taxon>Eukaryota</taxon>
        <taxon>Fungi</taxon>
        <taxon>Dikarya</taxon>
        <taxon>Ascomycota</taxon>
        <taxon>Pezizomycotina</taxon>
        <taxon>Eurotiomycetes</taxon>
        <taxon>Eurotiomycetidae</taxon>
        <taxon>Eurotiales</taxon>
        <taxon>Trichocomaceae</taxon>
        <taxon>Talaromyces</taxon>
        <taxon>Talaromyces sect. Talaromyces</taxon>
    </lineage>
</organism>
<dbReference type="AlphaFoldDB" id="A0A364L4A2"/>
<reference evidence="8 9" key="1">
    <citation type="journal article" date="2017" name="Biotechnol. Biofuels">
        <title>Differential beta-glucosidase expression as a function of carbon source availability in Talaromyces amestolkiae: a genomic and proteomic approach.</title>
        <authorList>
            <person name="de Eugenio L.I."/>
            <person name="Mendez-Liter J.A."/>
            <person name="Nieto-Dominguez M."/>
            <person name="Alonso L."/>
            <person name="Gil-Munoz J."/>
            <person name="Barriuso J."/>
            <person name="Prieto A."/>
            <person name="Martinez M.J."/>
        </authorList>
    </citation>
    <scope>NUCLEOTIDE SEQUENCE [LARGE SCALE GENOMIC DNA]</scope>
    <source>
        <strain evidence="8 9">CIB</strain>
    </source>
</reference>
<evidence type="ECO:0000256" key="3">
    <source>
        <dbReference type="ARBA" id="ARBA00023015"/>
    </source>
</evidence>
<evidence type="ECO:0000256" key="1">
    <source>
        <dbReference type="ARBA" id="ARBA00004123"/>
    </source>
</evidence>
<dbReference type="Pfam" id="PF11754">
    <property type="entry name" value="Velvet"/>
    <property type="match status" value="1"/>
</dbReference>
<evidence type="ECO:0000313" key="9">
    <source>
        <dbReference type="Proteomes" id="UP000249363"/>
    </source>
</evidence>
<keyword evidence="3" id="KW-0805">Transcription regulation</keyword>
<dbReference type="GeneID" id="63795850"/>
<dbReference type="Gene3D" id="2.60.40.3960">
    <property type="entry name" value="Velvet domain"/>
    <property type="match status" value="1"/>
</dbReference>
<evidence type="ECO:0000256" key="2">
    <source>
        <dbReference type="ARBA" id="ARBA00022969"/>
    </source>
</evidence>
<keyword evidence="9" id="KW-1185">Reference proteome</keyword>
<feature type="region of interest" description="Disordered" evidence="6">
    <location>
        <begin position="242"/>
        <end position="265"/>
    </location>
</feature>
<evidence type="ECO:0000256" key="6">
    <source>
        <dbReference type="SAM" id="MobiDB-lite"/>
    </source>
</evidence>
<evidence type="ECO:0000256" key="5">
    <source>
        <dbReference type="ARBA" id="ARBA00023242"/>
    </source>
</evidence>
<dbReference type="GO" id="GO:0030435">
    <property type="term" value="P:sporulation resulting in formation of a cellular spore"/>
    <property type="evidence" value="ECO:0007669"/>
    <property type="project" value="UniProtKB-KW"/>
</dbReference>
<dbReference type="InterPro" id="IPR037525">
    <property type="entry name" value="Velvet_dom"/>
</dbReference>
<name>A0A364L4A2_TALAM</name>
<evidence type="ECO:0000256" key="4">
    <source>
        <dbReference type="ARBA" id="ARBA00023163"/>
    </source>
</evidence>